<keyword evidence="7" id="KW-1185">Reference proteome</keyword>
<reference evidence="7" key="1">
    <citation type="journal article" date="2019" name="Int. J. Syst. Evol. Microbiol.">
        <title>The Global Catalogue of Microorganisms (GCM) 10K type strain sequencing project: providing services to taxonomists for standard genome sequencing and annotation.</title>
        <authorList>
            <consortium name="The Broad Institute Genomics Platform"/>
            <consortium name="The Broad Institute Genome Sequencing Center for Infectious Disease"/>
            <person name="Wu L."/>
            <person name="Ma J."/>
        </authorList>
    </citation>
    <scope>NUCLEOTIDE SEQUENCE [LARGE SCALE GENOMIC DNA]</scope>
    <source>
        <strain evidence="7">DFY41</strain>
    </source>
</reference>
<dbReference type="SUPFAM" id="SSF46689">
    <property type="entry name" value="Homeodomain-like"/>
    <property type="match status" value="1"/>
</dbReference>
<dbReference type="Pfam" id="PF00440">
    <property type="entry name" value="TetR_N"/>
    <property type="match status" value="1"/>
</dbReference>
<dbReference type="EMBL" id="JBHSKD010000008">
    <property type="protein sequence ID" value="MFC5176762.1"/>
    <property type="molecule type" value="Genomic_DNA"/>
</dbReference>
<keyword evidence="2 4" id="KW-0238">DNA-binding</keyword>
<organism evidence="6 7">
    <name type="scientific">Nocardioides taihuensis</name>
    <dbReference type="NCBI Taxonomy" id="1835606"/>
    <lineage>
        <taxon>Bacteria</taxon>
        <taxon>Bacillati</taxon>
        <taxon>Actinomycetota</taxon>
        <taxon>Actinomycetes</taxon>
        <taxon>Propionibacteriales</taxon>
        <taxon>Nocardioidaceae</taxon>
        <taxon>Nocardioides</taxon>
    </lineage>
</organism>
<feature type="domain" description="HTH tetR-type" evidence="5">
    <location>
        <begin position="9"/>
        <end position="69"/>
    </location>
</feature>
<dbReference type="PROSITE" id="PS50977">
    <property type="entry name" value="HTH_TETR_2"/>
    <property type="match status" value="1"/>
</dbReference>
<evidence type="ECO:0000256" key="1">
    <source>
        <dbReference type="ARBA" id="ARBA00023015"/>
    </source>
</evidence>
<evidence type="ECO:0000259" key="5">
    <source>
        <dbReference type="PROSITE" id="PS50977"/>
    </source>
</evidence>
<dbReference type="PANTHER" id="PTHR30055:SF234">
    <property type="entry name" value="HTH-TYPE TRANSCRIPTIONAL REGULATOR BETI"/>
    <property type="match status" value="1"/>
</dbReference>
<dbReference type="PRINTS" id="PR00455">
    <property type="entry name" value="HTHTETR"/>
</dbReference>
<keyword evidence="1" id="KW-0805">Transcription regulation</keyword>
<dbReference type="InterPro" id="IPR050109">
    <property type="entry name" value="HTH-type_TetR-like_transc_reg"/>
</dbReference>
<dbReference type="InterPro" id="IPR001647">
    <property type="entry name" value="HTH_TetR"/>
</dbReference>
<feature type="DNA-binding region" description="H-T-H motif" evidence="4">
    <location>
        <begin position="32"/>
        <end position="51"/>
    </location>
</feature>
<evidence type="ECO:0000256" key="2">
    <source>
        <dbReference type="ARBA" id="ARBA00023125"/>
    </source>
</evidence>
<proteinExistence type="predicted"/>
<dbReference type="PANTHER" id="PTHR30055">
    <property type="entry name" value="HTH-TYPE TRANSCRIPTIONAL REGULATOR RUTR"/>
    <property type="match status" value="1"/>
</dbReference>
<evidence type="ECO:0000313" key="6">
    <source>
        <dbReference type="EMBL" id="MFC5176762.1"/>
    </source>
</evidence>
<dbReference type="Proteomes" id="UP001596087">
    <property type="component" value="Unassembled WGS sequence"/>
</dbReference>
<keyword evidence="3" id="KW-0804">Transcription</keyword>
<accession>A0ABW0BII0</accession>
<dbReference type="InterPro" id="IPR009057">
    <property type="entry name" value="Homeodomain-like_sf"/>
</dbReference>
<evidence type="ECO:0000256" key="4">
    <source>
        <dbReference type="PROSITE-ProRule" id="PRU00335"/>
    </source>
</evidence>
<dbReference type="RefSeq" id="WP_378589301.1">
    <property type="nucleotide sequence ID" value="NZ_JBHSKD010000008.1"/>
</dbReference>
<sequence length="206" mass="22646">MEPQNARSRRTREAVLEAAHRLVEEGGFAALTMAAVAEGAGVTRRSLYLHFESRTALVVALFDHVNDEVGVAASGAQVWAVTDARDLLAEWFAHLARCQPRLLRVARAVQRVKDDDPDAAAHWDLVQQDWRASSLRVARRLAQGEVLDPGWTVREAADLLLALMGFDVLETLLGERGWSESAYRTRLTRAAERMLLAPAPSVASGP</sequence>
<gene>
    <name evidence="6" type="ORF">ACFPGP_08760</name>
</gene>
<name>A0ABW0BII0_9ACTN</name>
<protein>
    <submittedName>
        <fullName evidence="6">TetR/AcrR family transcriptional regulator</fullName>
    </submittedName>
</protein>
<evidence type="ECO:0000313" key="7">
    <source>
        <dbReference type="Proteomes" id="UP001596087"/>
    </source>
</evidence>
<comment type="caution">
    <text evidence="6">The sequence shown here is derived from an EMBL/GenBank/DDBJ whole genome shotgun (WGS) entry which is preliminary data.</text>
</comment>
<dbReference type="Gene3D" id="1.10.357.10">
    <property type="entry name" value="Tetracycline Repressor, domain 2"/>
    <property type="match status" value="1"/>
</dbReference>
<evidence type="ECO:0000256" key="3">
    <source>
        <dbReference type="ARBA" id="ARBA00023163"/>
    </source>
</evidence>